<evidence type="ECO:0000256" key="1">
    <source>
        <dbReference type="SAM" id="SignalP"/>
    </source>
</evidence>
<evidence type="ECO:0000259" key="2">
    <source>
        <dbReference type="Pfam" id="PF13648"/>
    </source>
</evidence>
<dbReference type="Pfam" id="PF13648">
    <property type="entry name" value="Lipocalin_4"/>
    <property type="match status" value="1"/>
</dbReference>
<sequence length="140" mass="16168">MKKVLNFVVAILAISLYSCGKDDKKNDAPNPFIGTWKLDQYIDRGVDKTNDCNQKSTIVFTENMIIINSHYTDRTNSCIPETIEYNYKYTDGKISSIMVVKSGRLLDDITEFIIENKILTFVRIVDKSQGLKQIERYKKQ</sequence>
<feature type="domain" description="Lipocalin-like" evidence="2">
    <location>
        <begin position="33"/>
        <end position="95"/>
    </location>
</feature>
<dbReference type="RefSeq" id="WP_095918900.1">
    <property type="nucleotide sequence ID" value="NZ_CP022389.1"/>
</dbReference>
<dbReference type="AlphaFoldDB" id="A0AAC9Z3L2"/>
<name>A0AAC9Z3L2_9FLAO</name>
<protein>
    <recommendedName>
        <fullName evidence="2">Lipocalin-like domain-containing protein</fullName>
    </recommendedName>
</protein>
<gene>
    <name evidence="3" type="ORF">CGC54_05440</name>
</gene>
<feature type="chain" id="PRO_5042093471" description="Lipocalin-like domain-containing protein" evidence="1">
    <location>
        <begin position="21"/>
        <end position="140"/>
    </location>
</feature>
<dbReference type="Proteomes" id="UP000243753">
    <property type="component" value="Chromosome"/>
</dbReference>
<evidence type="ECO:0000313" key="3">
    <source>
        <dbReference type="EMBL" id="ATA93821.1"/>
    </source>
</evidence>
<proteinExistence type="predicted"/>
<reference evidence="4" key="1">
    <citation type="submission" date="2017-06" db="EMBL/GenBank/DDBJ databases">
        <title>Capnocytophaga spp. assemblies.</title>
        <authorList>
            <person name="Gulvik C.A."/>
        </authorList>
    </citation>
    <scope>NUCLEOTIDE SEQUENCE [LARGE SCALE GENOMIC DNA]</scope>
    <source>
        <strain evidence="4">H3936</strain>
    </source>
</reference>
<accession>A0AAC9Z3L2</accession>
<dbReference type="EMBL" id="CP022389">
    <property type="protein sequence ID" value="ATA93821.1"/>
    <property type="molecule type" value="Genomic_DNA"/>
</dbReference>
<dbReference type="InterPro" id="IPR024311">
    <property type="entry name" value="Lipocalin-like"/>
</dbReference>
<organism evidence="3 4">
    <name type="scientific">Capnocytophaga canimorsus</name>
    <dbReference type="NCBI Taxonomy" id="28188"/>
    <lineage>
        <taxon>Bacteria</taxon>
        <taxon>Pseudomonadati</taxon>
        <taxon>Bacteroidota</taxon>
        <taxon>Flavobacteriia</taxon>
        <taxon>Flavobacteriales</taxon>
        <taxon>Flavobacteriaceae</taxon>
        <taxon>Capnocytophaga</taxon>
    </lineage>
</organism>
<dbReference type="PROSITE" id="PS51257">
    <property type="entry name" value="PROKAR_LIPOPROTEIN"/>
    <property type="match status" value="1"/>
</dbReference>
<evidence type="ECO:0000313" key="4">
    <source>
        <dbReference type="Proteomes" id="UP000243753"/>
    </source>
</evidence>
<feature type="signal peptide" evidence="1">
    <location>
        <begin position="1"/>
        <end position="20"/>
    </location>
</feature>
<keyword evidence="1" id="KW-0732">Signal</keyword>